<dbReference type="Proteomes" id="UP000009131">
    <property type="component" value="Unassembled WGS sequence"/>
</dbReference>
<keyword evidence="3" id="KW-1185">Reference proteome</keyword>
<reference evidence="2 3" key="2">
    <citation type="journal article" date="2012" name="Open Biol.">
        <title>Characteristics of nucleosomes and linker DNA regions on the genome of the basidiomycete Mixia osmundae revealed by mono- and dinucleosome mapping.</title>
        <authorList>
            <person name="Nishida H."/>
            <person name="Kondo S."/>
            <person name="Matsumoto T."/>
            <person name="Suzuki Y."/>
            <person name="Yoshikawa H."/>
            <person name="Taylor T.D."/>
            <person name="Sugiyama J."/>
        </authorList>
    </citation>
    <scope>NUCLEOTIDE SEQUENCE [LARGE SCALE GENOMIC DNA]</scope>
    <source>
        <strain evidence="3">CBS 9802 / IAM 14324 / JCM 22182 / KY 12970</strain>
    </source>
</reference>
<organism evidence="2 3">
    <name type="scientific">Mixia osmundae (strain CBS 9802 / IAM 14324 / JCM 22182 / KY 12970)</name>
    <dbReference type="NCBI Taxonomy" id="764103"/>
    <lineage>
        <taxon>Eukaryota</taxon>
        <taxon>Fungi</taxon>
        <taxon>Dikarya</taxon>
        <taxon>Basidiomycota</taxon>
        <taxon>Pucciniomycotina</taxon>
        <taxon>Mixiomycetes</taxon>
        <taxon>Mixiales</taxon>
        <taxon>Mixiaceae</taxon>
        <taxon>Mixia</taxon>
    </lineage>
</organism>
<name>G7E2Y6_MIXOS</name>
<feature type="region of interest" description="Disordered" evidence="1">
    <location>
        <begin position="1"/>
        <end position="48"/>
    </location>
</feature>
<evidence type="ECO:0000256" key="1">
    <source>
        <dbReference type="SAM" id="MobiDB-lite"/>
    </source>
</evidence>
<comment type="caution">
    <text evidence="2">The sequence shown here is derived from an EMBL/GenBank/DDBJ whole genome shotgun (WGS) entry which is preliminary data.</text>
</comment>
<gene>
    <name evidence="2" type="primary">Mo03843</name>
    <name evidence="2" type="ORF">E5Q_03843</name>
</gene>
<evidence type="ECO:0000313" key="3">
    <source>
        <dbReference type="Proteomes" id="UP000009131"/>
    </source>
</evidence>
<sequence length="363" mass="39347">MDRDSSAKTSESGSSSPDRSPETSFITASHRPFSRSALRHGSVSQLGPILHLQQRMASPKPLRSPLPSPPPVKHPWDHLDTSESQRIHDCAAQLDKELSKVESEWTANRVDSAMLVRLKAFVRSAQDFVAIVPSALLDDEEDDAVDLTSPIARQMAHIALATASRPRVHSEIKRSASASKVPQAERVQTRRYVTRNTGISLLESCARLAPSPVPTPGGSPISPLSCGSSSVILPITEDVEQIRARLKDYLALISDLLADCKASGDAHAMDDAAALQPKIALVLAAWTDDQSPANRIATALRVLLAHRAELQACDNIAILIIAAQGQILCEAFNTTLRLRKATNWGHITTWWRIAADTHADGTD</sequence>
<feature type="compositionally biased region" description="Low complexity" evidence="1">
    <location>
        <begin position="7"/>
        <end position="24"/>
    </location>
</feature>
<dbReference type="InParanoid" id="G7E2Y6"/>
<proteinExistence type="predicted"/>
<dbReference type="AlphaFoldDB" id="G7E2Y6"/>
<accession>G7E2Y6</accession>
<dbReference type="HOGENOM" id="CLU_649052_0_0_1"/>
<evidence type="ECO:0000313" key="2">
    <source>
        <dbReference type="EMBL" id="GAA97167.1"/>
    </source>
</evidence>
<reference evidence="2 3" key="1">
    <citation type="journal article" date="2011" name="J. Gen. Appl. Microbiol.">
        <title>Draft genome sequencing of the enigmatic basidiomycete Mixia osmundae.</title>
        <authorList>
            <person name="Nishida H."/>
            <person name="Nagatsuka Y."/>
            <person name="Sugiyama J."/>
        </authorList>
    </citation>
    <scope>NUCLEOTIDE SEQUENCE [LARGE SCALE GENOMIC DNA]</scope>
    <source>
        <strain evidence="3">CBS 9802 / IAM 14324 / JCM 22182 / KY 12970</strain>
    </source>
</reference>
<protein>
    <submittedName>
        <fullName evidence="2">Uncharacterized protein</fullName>
    </submittedName>
</protein>
<dbReference type="EMBL" id="BABT02000117">
    <property type="protein sequence ID" value="GAA97167.1"/>
    <property type="molecule type" value="Genomic_DNA"/>
</dbReference>